<keyword evidence="6" id="KW-0106">Calcium</keyword>
<dbReference type="InterPro" id="IPR036886">
    <property type="entry name" value="Villin_headpiece_dom_sf"/>
</dbReference>
<dbReference type="GeneTree" id="ENSGT00940000159587"/>
<keyword evidence="5" id="KW-0677">Repeat</keyword>
<dbReference type="PROSITE" id="PS51089">
    <property type="entry name" value="HP"/>
    <property type="match status" value="1"/>
</dbReference>
<comment type="similarity">
    <text evidence="2">Belongs to the villin/gelsolin family.</text>
</comment>
<dbReference type="PANTHER" id="PTHR11977:SF33">
    <property type="entry name" value="ADVILLIN"/>
    <property type="match status" value="1"/>
</dbReference>
<comment type="subcellular location">
    <subcellularLocation>
        <location evidence="1">Cytoplasm</location>
        <location evidence="1">Cytoskeleton</location>
    </subcellularLocation>
</comment>
<dbReference type="GO" id="GO:0015629">
    <property type="term" value="C:actin cytoskeleton"/>
    <property type="evidence" value="ECO:0007669"/>
    <property type="project" value="TreeGrafter"/>
</dbReference>
<dbReference type="GO" id="GO:0051016">
    <property type="term" value="P:barbed-end actin filament capping"/>
    <property type="evidence" value="ECO:0007669"/>
    <property type="project" value="TreeGrafter"/>
</dbReference>
<dbReference type="SMART" id="SM00153">
    <property type="entry name" value="VHP"/>
    <property type="match status" value="1"/>
</dbReference>
<dbReference type="SUPFAM" id="SSF82754">
    <property type="entry name" value="C-terminal, gelsolin-like domain of Sec23/24"/>
    <property type="match status" value="2"/>
</dbReference>
<evidence type="ECO:0000256" key="3">
    <source>
        <dbReference type="ARBA" id="ARBA00022467"/>
    </source>
</evidence>
<dbReference type="CDD" id="cd11293">
    <property type="entry name" value="gelsolin_S4_like"/>
    <property type="match status" value="1"/>
</dbReference>
<dbReference type="CDD" id="cd11289">
    <property type="entry name" value="gelsolin_S2_like"/>
    <property type="match status" value="1"/>
</dbReference>
<evidence type="ECO:0000313" key="11">
    <source>
        <dbReference type="Proteomes" id="UP000694568"/>
    </source>
</evidence>
<dbReference type="SMART" id="SM00262">
    <property type="entry name" value="GEL"/>
    <property type="match status" value="6"/>
</dbReference>
<reference evidence="10" key="2">
    <citation type="submission" date="2025-09" db="UniProtKB">
        <authorList>
            <consortium name="Ensembl"/>
        </authorList>
    </citation>
    <scope>IDENTIFICATION</scope>
</reference>
<dbReference type="InterPro" id="IPR003128">
    <property type="entry name" value="Villin_headpiece"/>
</dbReference>
<evidence type="ECO:0000256" key="5">
    <source>
        <dbReference type="ARBA" id="ARBA00022737"/>
    </source>
</evidence>
<dbReference type="Gene3D" id="3.40.20.10">
    <property type="entry name" value="Severin"/>
    <property type="match status" value="6"/>
</dbReference>
<evidence type="ECO:0000256" key="6">
    <source>
        <dbReference type="ARBA" id="ARBA00022837"/>
    </source>
</evidence>
<dbReference type="Pfam" id="PF00626">
    <property type="entry name" value="Gelsolin"/>
    <property type="match status" value="5"/>
</dbReference>
<dbReference type="PRINTS" id="PR00597">
    <property type="entry name" value="GELSOLIN"/>
</dbReference>
<dbReference type="InterPro" id="IPR036180">
    <property type="entry name" value="Gelsolin-like_dom_sf"/>
</dbReference>
<dbReference type="FunFam" id="3.40.20.10:FF:000027">
    <property type="entry name" value="Villin 1"/>
    <property type="match status" value="1"/>
</dbReference>
<dbReference type="InterPro" id="IPR007122">
    <property type="entry name" value="Villin/Gelsolin"/>
</dbReference>
<dbReference type="GO" id="GO:0005737">
    <property type="term" value="C:cytoplasm"/>
    <property type="evidence" value="ECO:0007669"/>
    <property type="project" value="TreeGrafter"/>
</dbReference>
<keyword evidence="4" id="KW-0963">Cytoplasm</keyword>
<dbReference type="SUPFAM" id="SSF55753">
    <property type="entry name" value="Actin depolymerizing proteins"/>
    <property type="match status" value="4"/>
</dbReference>
<dbReference type="CDD" id="cd11290">
    <property type="entry name" value="gelsolin_S1_like"/>
    <property type="match status" value="1"/>
</dbReference>
<dbReference type="Gene3D" id="1.10.950.10">
    <property type="entry name" value="Villin headpiece domain"/>
    <property type="match status" value="1"/>
</dbReference>
<dbReference type="AlphaFoldDB" id="A0A8C9WZ76"/>
<gene>
    <name evidence="10" type="primary">avil</name>
</gene>
<dbReference type="SUPFAM" id="SSF47050">
    <property type="entry name" value="VHP, Villin headpiece domain"/>
    <property type="match status" value="1"/>
</dbReference>
<evidence type="ECO:0000256" key="4">
    <source>
        <dbReference type="ARBA" id="ARBA00022490"/>
    </source>
</evidence>
<evidence type="ECO:0000256" key="1">
    <source>
        <dbReference type="ARBA" id="ARBA00004245"/>
    </source>
</evidence>
<dbReference type="Pfam" id="PF02209">
    <property type="entry name" value="VHP"/>
    <property type="match status" value="1"/>
</dbReference>
<feature type="domain" description="HP" evidence="9">
    <location>
        <begin position="728"/>
        <end position="794"/>
    </location>
</feature>
<dbReference type="InterPro" id="IPR007123">
    <property type="entry name" value="Gelsolin-like_dom"/>
</dbReference>
<dbReference type="FunFam" id="3.40.20.10:FF:000001">
    <property type="entry name" value="Gelsolin"/>
    <property type="match status" value="1"/>
</dbReference>
<keyword evidence="11" id="KW-1185">Reference proteome</keyword>
<dbReference type="Proteomes" id="UP000694568">
    <property type="component" value="Unplaced"/>
</dbReference>
<dbReference type="FunFam" id="3.40.20.10:FF:000005">
    <property type="entry name" value="Gelsolin"/>
    <property type="match status" value="1"/>
</dbReference>
<keyword evidence="7" id="KW-0009">Actin-binding</keyword>
<reference evidence="10" key="1">
    <citation type="submission" date="2025-08" db="UniProtKB">
        <authorList>
            <consortium name="Ensembl"/>
        </authorList>
    </citation>
    <scope>IDENTIFICATION</scope>
</reference>
<dbReference type="InterPro" id="IPR029006">
    <property type="entry name" value="ADF-H/Gelsolin-like_dom_sf"/>
</dbReference>
<dbReference type="GO" id="GO:0051014">
    <property type="term" value="P:actin filament severing"/>
    <property type="evidence" value="ECO:0007669"/>
    <property type="project" value="TreeGrafter"/>
</dbReference>
<evidence type="ECO:0000256" key="7">
    <source>
        <dbReference type="ARBA" id="ARBA00023203"/>
    </source>
</evidence>
<evidence type="ECO:0000256" key="8">
    <source>
        <dbReference type="ARBA" id="ARBA00023212"/>
    </source>
</evidence>
<name>A0A8C9WZ76_SANLU</name>
<dbReference type="PANTHER" id="PTHR11977">
    <property type="entry name" value="VILLIN"/>
    <property type="match status" value="1"/>
</dbReference>
<dbReference type="GO" id="GO:0051015">
    <property type="term" value="F:actin filament binding"/>
    <property type="evidence" value="ECO:0007669"/>
    <property type="project" value="InterPro"/>
</dbReference>
<dbReference type="CDD" id="cd11291">
    <property type="entry name" value="gelsolin_S6_like"/>
    <property type="match status" value="1"/>
</dbReference>
<organism evidence="10 11">
    <name type="scientific">Sander lucioperca</name>
    <name type="common">Pike-perch</name>
    <name type="synonym">Perca lucioperca</name>
    <dbReference type="NCBI Taxonomy" id="283035"/>
    <lineage>
        <taxon>Eukaryota</taxon>
        <taxon>Metazoa</taxon>
        <taxon>Chordata</taxon>
        <taxon>Craniata</taxon>
        <taxon>Vertebrata</taxon>
        <taxon>Euteleostomi</taxon>
        <taxon>Actinopterygii</taxon>
        <taxon>Neopterygii</taxon>
        <taxon>Teleostei</taxon>
        <taxon>Neoteleostei</taxon>
        <taxon>Acanthomorphata</taxon>
        <taxon>Eupercaria</taxon>
        <taxon>Perciformes</taxon>
        <taxon>Percoidei</taxon>
        <taxon>Percidae</taxon>
        <taxon>Luciopercinae</taxon>
        <taxon>Sander</taxon>
    </lineage>
</organism>
<keyword evidence="8" id="KW-0206">Cytoskeleton</keyword>
<dbReference type="FunFam" id="3.40.20.10:FF:000002">
    <property type="entry name" value="Gelsolin"/>
    <property type="match status" value="1"/>
</dbReference>
<keyword evidence="3" id="KW-0117">Actin capping</keyword>
<dbReference type="CDD" id="cd11288">
    <property type="entry name" value="gelsolin_S5_like"/>
    <property type="match status" value="1"/>
</dbReference>
<sequence length="794" mass="89881">MFFSLSLQQKMELVQIPENSYGNFYEGDCYVLLYTQKVSSSLRYDIHYWIGSESTQDEQGAAAVYTIQLDEFLGSTPVQHREVQGHESDAFRGYFKQGVIYKKGGVASGMRHTETNTYDIKRLLHVKGKKRVIAKEVEMSWKSFNLGDVFLLDIGKTIVQWNGPKCNKQEKLKGMELAKDIRDRERGGRAEVRVIEGDEESNSPQNMEILNGILGERSSALTDGPPDEIADQEQKAKLTLYHVTDADGQMKVTEVATRPLVQDLLNHDDCYFLDQGGAKIFVWKGKKANKAERQAEFIKAKNYPITTNVETVNDGAESALFKQLFQRWTVKNQTQGLGNVHTRGKVAHITQEKFDASRMHVMPEVAAQERMVDNGSGQVEVWRIENLELVPVDPQWYGYFYGGDCYLILYTYLVRICPLSYIHTHTSAFQAVYLDQKYGDEPVQVRTTMGKEPRHFMAMFKGKMVIFEGGTSRKGSSEPEPPIRLFQIHGSDPSNTKAIEVPALATSLNSNDVFLLKSQSGMYLWCGKGSSGDERAMAKEVSSVIGQNSQKGSEEIVAEGQEPIAFWELLGGKAPYASDKRLQQTVLDHQPRLFECSNKTGRFIVTEVTQFMQDDLNEDDVMLLDTWDQVFLWIGKDANEVERKEAVATSQEYLRTHPGARDPDTPIVLIKQGFEPPTFTGWFTAWDPSKWSGGKSYEELKKELGDELSVVILTSRYPAFTLLCLSNKKSFQSFPPDKLVNKLASELPEGVDPTQKEKYLSDSDFNNIFGITKDNFASMPQWKQLKMKKEKGLF</sequence>
<dbReference type="CDD" id="cd11292">
    <property type="entry name" value="gelsolin_S3_like"/>
    <property type="match status" value="1"/>
</dbReference>
<dbReference type="Ensembl" id="ENSSLUT00000001113.1">
    <property type="protein sequence ID" value="ENSSLUP00000001045.1"/>
    <property type="gene ID" value="ENSSLUG00000000422.1"/>
</dbReference>
<evidence type="ECO:0000313" key="10">
    <source>
        <dbReference type="Ensembl" id="ENSSLUP00000001045.1"/>
    </source>
</evidence>
<evidence type="ECO:0000259" key="9">
    <source>
        <dbReference type="PROSITE" id="PS51089"/>
    </source>
</evidence>
<dbReference type="GO" id="GO:0005546">
    <property type="term" value="F:phosphatidylinositol-4,5-bisphosphate binding"/>
    <property type="evidence" value="ECO:0007669"/>
    <property type="project" value="TreeGrafter"/>
</dbReference>
<evidence type="ECO:0000256" key="2">
    <source>
        <dbReference type="ARBA" id="ARBA00008418"/>
    </source>
</evidence>
<accession>A0A8C9WZ76</accession>
<dbReference type="GO" id="GO:0008154">
    <property type="term" value="P:actin polymerization or depolymerization"/>
    <property type="evidence" value="ECO:0007669"/>
    <property type="project" value="TreeGrafter"/>
</dbReference>
<proteinExistence type="inferred from homology"/>
<protein>
    <submittedName>
        <fullName evidence="10">Advillin</fullName>
    </submittedName>
</protein>